<feature type="region of interest" description="Disordered" evidence="1">
    <location>
        <begin position="1857"/>
        <end position="1896"/>
    </location>
</feature>
<dbReference type="Proteomes" id="UP000255297">
    <property type="component" value="Unassembled WGS sequence"/>
</dbReference>
<name>A0A378LU97_9GAMM</name>
<proteinExistence type="predicted"/>
<evidence type="ECO:0000313" key="3">
    <source>
        <dbReference type="Proteomes" id="UP000255297"/>
    </source>
</evidence>
<keyword evidence="3" id="KW-1185">Reference proteome</keyword>
<feature type="compositionally biased region" description="Polar residues" evidence="1">
    <location>
        <begin position="1887"/>
        <end position="1896"/>
    </location>
</feature>
<accession>A0A378LU97</accession>
<evidence type="ECO:0000313" key="2">
    <source>
        <dbReference type="EMBL" id="STY30791.1"/>
    </source>
</evidence>
<feature type="compositionally biased region" description="Basic and acidic residues" evidence="1">
    <location>
        <begin position="1875"/>
        <end position="1885"/>
    </location>
</feature>
<sequence length="1896" mass="221027">MIFEEYIKLLESFKQNQISKLLERIDTKIFDVLYSKHVSHRIAPYFPRYELCFMSDETELQPGKVYIRAHNGKIAYSVITPDNKIIKDAVLEEIAAPNPFHYKISLITKGMKVEQGVLYVRAVDKGLRYTVLDSTGKLRTGLIKKEELSLPLQPGFKAEDLEPFLPDILSITSKRGHSQPFTLKAFRARVLSATSRLGHTSWAPFKDYSLDPDNISQIKKLINALYYARLTFIDLENVDVRNIKRSYSDLKLLYGKTIDLAYEASYLLTHLDVDLKEMFQEELSIIIPLFNQIQEFVKKQAQNKEEIVKALDPMPIAYEAGEIAGIAVDQMRPIGGDVDFNFLTQFSAVLPSYINRLTQYIEQFSSEIKKSEPKLNQEKLDELQRAALNLLNDIENLKGNSFFVSLKFLNYIHIIRNIITLSTSSLEQIGELSEASQDLIREKLAKLKYEVLPALFSLVDKIEDNAMLKPGTLSVPLMEQVKVLYEKILYLPKKAIDFKAKGEELLEIEDTRFIELRLETTYKRIDKANKKLNRIQKANSACKQFFEILNDPQYKSLSLYQLPADIKKELTLLYKLIKPYMAKLDLNLNDLIISRLTKPEDWSSYVGRPIRYMTRRLPVDHISRILAQEKALKDLITKDENSQLFHIDLNKDLIDSVHKKAKLVLFPFHEEADVYALDESIPLDTEKEKDRNSRLSKAEFQHVKFAYLRFAHIIKEHMEQEPALYEKSLGIHALAPELKSECQQLFLVFQPYLTSIISSEFDDLAQKKVFQPYLTAIIAPEIKNLAISFEHYLSDLFASRPIKSAPSTESFNRLNRNIHTFLDHIDLEWFGKDEFREILVAYNQFSDIIKKQIELKSRRHGHNNFLLTSIDKKAKEECCKLFPIFQPYLKFILPSDLHKSRHRFEKYISALLENESTDILKTPPPSLFLDLDKHIRDFLGKWQDKSQTYYNFSKSKFLDEKDSLELTAKRAEDAKLHFVRSEGDKFLLNTQDLDADQTLEIYQWYRNKHNKFLVIQNAYIQFMKLLSKEMHANPKLQGDILFLNEMDTKVKDRLRNRYSIFQSYLICAVPPELKEDVLQLDKYFAALLSNREVDENAKPSLLLFFELDRPFRDFFSKITNKWRRREQLFNAMAQQKFTQENITRELKPDTRTGREQYVLQHTNYSKRIHEFRQSLFDVTKHLNNTMQKELNPNKPQSQEVIELIPTTVFSDLAQMVRGPSVPYPEMEDKNKRLAQGKQVCALKDIFNSMFHLEGIVLELEKLNDQSAKSRYVYYLLQAYGHLNEIIKSAKRLAADPHLGFIARDLLDKAQYLYATFQEQSETYQMGAEQVSYGPTEVQYNPLWYVLNAFYIGPKHIRALRNTNYLTTEELNNLHIRAKKATLIIENLINDSDSYFKLFLLTPNMIYLYQELTTKLNEFTTTAHDGVIDNLEKIRASVFTPMLLEADRWENRLGLQPGLLSGPLRQITDEFIKGLLHPLGLTSQKYFDIAFDREPLEKRIAQAETQIENSKKYLKRIDESYKDIENLYYWYLQLTTPVEIFDITARPSFVSQAQAKIELAAAYKKALPKLTKLKRDKKIEITPSQYPEDHTLDALCNFGLKDYDPHHTEVEALIVASHHYYLGLKATHQMQLETAGEKLDYLMSLLPIQNQEEILFIDKYTEESFDKNLETMCNSFLGLQYTDAEYRTKLKSYLVKLRTEIIEESKFKEDIDSNIKRCLQLEMSKFEKKYFAQYNHLDAVQIALAHFKSYFKEARTAIDNQTSLFESNETLAEKSNRISKLEAMANDKSLEVQDRIKEISKEINDSNFSRIILKHKQIETFSFAYLKVCLLWLFEALHLYTPSRQQLLEDIKDAVEKPPQKRAATQRIGFFSHPKQAKEISDKDYEPSSMSTATATV</sequence>
<reference evidence="2 3" key="1">
    <citation type="submission" date="2018-06" db="EMBL/GenBank/DDBJ databases">
        <authorList>
            <consortium name="Pathogen Informatics"/>
            <person name="Doyle S."/>
        </authorList>
    </citation>
    <scope>NUCLEOTIDE SEQUENCE [LARGE SCALE GENOMIC DNA]</scope>
    <source>
        <strain evidence="2 3">NCTC11532</strain>
    </source>
</reference>
<protein>
    <submittedName>
        <fullName evidence="2">SdhA, GRIP coiled-coil protein GCC185</fullName>
    </submittedName>
</protein>
<evidence type="ECO:0000256" key="1">
    <source>
        <dbReference type="SAM" id="MobiDB-lite"/>
    </source>
</evidence>
<dbReference type="EMBL" id="UGPB01000001">
    <property type="protein sequence ID" value="STY30791.1"/>
    <property type="molecule type" value="Genomic_DNA"/>
</dbReference>
<dbReference type="RefSeq" id="WP_051635447.1">
    <property type="nucleotide sequence ID" value="NZ_CAAAIS010000004.1"/>
</dbReference>
<organism evidence="2 3">
    <name type="scientific">Legionella wadsworthii</name>
    <dbReference type="NCBI Taxonomy" id="28088"/>
    <lineage>
        <taxon>Bacteria</taxon>
        <taxon>Pseudomonadati</taxon>
        <taxon>Pseudomonadota</taxon>
        <taxon>Gammaproteobacteria</taxon>
        <taxon>Legionellales</taxon>
        <taxon>Legionellaceae</taxon>
        <taxon>Legionella</taxon>
    </lineage>
</organism>
<gene>
    <name evidence="2" type="ORF">NCTC11532_02563</name>
</gene>